<gene>
    <name evidence="1" type="ORF">EWM63_28005</name>
</gene>
<keyword evidence="2" id="KW-1185">Reference proteome</keyword>
<reference evidence="1 2" key="1">
    <citation type="submission" date="2019-02" db="EMBL/GenBank/DDBJ databases">
        <title>Draft Genome Sequences of Six Type Strains of the Genus Massilia.</title>
        <authorList>
            <person name="Miess H."/>
            <person name="Frediansyhah A."/>
            <person name="Gross H."/>
        </authorList>
    </citation>
    <scope>NUCLEOTIDE SEQUENCE [LARGE SCALE GENOMIC DNA]</scope>
    <source>
        <strain evidence="1 2">DSM 17473</strain>
    </source>
</reference>
<accession>A0A4P6L4I7</accession>
<protein>
    <submittedName>
        <fullName evidence="1">Uncharacterized protein</fullName>
    </submittedName>
</protein>
<evidence type="ECO:0000313" key="2">
    <source>
        <dbReference type="Proteomes" id="UP000290637"/>
    </source>
</evidence>
<sequence>MKIRSRTGLIMTPEQFDELWKQFEANAKLVDPDAFHVEGGEERFTASMDGLKGLLRDVIVRRKTKP</sequence>
<dbReference type="EMBL" id="CP035913">
    <property type="protein sequence ID" value="QBE66344.1"/>
    <property type="molecule type" value="Genomic_DNA"/>
</dbReference>
<name>A0A4P6L4I7_9BURK</name>
<evidence type="ECO:0000313" key="1">
    <source>
        <dbReference type="EMBL" id="QBE66344.1"/>
    </source>
</evidence>
<dbReference type="Proteomes" id="UP000290637">
    <property type="component" value="Chromosome"/>
</dbReference>
<proteinExistence type="predicted"/>
<dbReference type="AlphaFoldDB" id="A0A4P6L4I7"/>
<organism evidence="1 2">
    <name type="scientific">Pseudoduganella lutea</name>
    <dbReference type="NCBI Taxonomy" id="321985"/>
    <lineage>
        <taxon>Bacteria</taxon>
        <taxon>Pseudomonadati</taxon>
        <taxon>Pseudomonadota</taxon>
        <taxon>Betaproteobacteria</taxon>
        <taxon>Burkholderiales</taxon>
        <taxon>Oxalobacteraceae</taxon>
        <taxon>Telluria group</taxon>
        <taxon>Pseudoduganella</taxon>
    </lineage>
</organism>
<dbReference type="RefSeq" id="WP_130189452.1">
    <property type="nucleotide sequence ID" value="NZ_CP035913.1"/>
</dbReference>
<dbReference type="KEGG" id="plue:EWM63_28005"/>